<dbReference type="SUPFAM" id="SSF88713">
    <property type="entry name" value="Glycoside hydrolase/deacetylase"/>
    <property type="match status" value="1"/>
</dbReference>
<dbReference type="GO" id="GO:0003824">
    <property type="term" value="F:catalytic activity"/>
    <property type="evidence" value="ECO:0007669"/>
    <property type="project" value="InterPro"/>
</dbReference>
<gene>
    <name evidence="4" type="ORF">LCGC14_0783830</name>
</gene>
<name>A0A0F9QEJ0_9ZZZZ</name>
<dbReference type="AlphaFoldDB" id="A0A0F9QEJ0"/>
<keyword evidence="2" id="KW-0119">Carbohydrate metabolism</keyword>
<dbReference type="PANTHER" id="PTHR36306">
    <property type="entry name" value="ALPHA-AMYLASE-RELATED-RELATED"/>
    <property type="match status" value="1"/>
</dbReference>
<accession>A0A0F9QEJ0</accession>
<sequence>MSGDRKKSSEVKGGILYWAPLLHIYQPPTQEPKILKKIDKECYKPLLNIISESENAKFSLNINGVLIELLYEHGLSDTMELLKDLVAEGKIEIVGTAKFHPILPLIPKKEARHQIQMNEETNRKEFGRWERIGFFPPELAISGRVAKIIRKLGYKWVLISGIACPEGMEWPYDKIYTSPNGLQLFFRDDILSNRISFKNVTVNGFVKEINEIFQVKESLKTNFVKEIDRYVITAMDGETFGHHIKNYEKTFLKKVLELIDERNNIQIVFISELDQNFPLSNKKVIPRESSWSTNYEDIKTGVPYPLWKHPDNNIHKYYWKLMKSLQNLMTLADEFDKTTDWEIEKYYKTARFFYDKGIYSCPVWWANPHRGTWSPNLIYQGVELLMRAALNIQMALVQADKSDLGEGYFNSISYYHGLLLMELYDVAKKKSKKRY</sequence>
<dbReference type="Pfam" id="PF03065">
    <property type="entry name" value="Glyco_hydro_57"/>
    <property type="match status" value="1"/>
</dbReference>
<protein>
    <recommendedName>
        <fullName evidence="3">Glycoside hydrolase family 57 N-terminal domain-containing protein</fullName>
    </recommendedName>
</protein>
<organism evidence="4">
    <name type="scientific">marine sediment metagenome</name>
    <dbReference type="NCBI Taxonomy" id="412755"/>
    <lineage>
        <taxon>unclassified sequences</taxon>
        <taxon>metagenomes</taxon>
        <taxon>ecological metagenomes</taxon>
    </lineage>
</organism>
<evidence type="ECO:0000256" key="1">
    <source>
        <dbReference type="ARBA" id="ARBA00006821"/>
    </source>
</evidence>
<evidence type="ECO:0000259" key="3">
    <source>
        <dbReference type="Pfam" id="PF03065"/>
    </source>
</evidence>
<dbReference type="GO" id="GO:0005975">
    <property type="term" value="P:carbohydrate metabolic process"/>
    <property type="evidence" value="ECO:0007669"/>
    <property type="project" value="InterPro"/>
</dbReference>
<dbReference type="EMBL" id="LAZR01002039">
    <property type="protein sequence ID" value="KKN35412.1"/>
    <property type="molecule type" value="Genomic_DNA"/>
</dbReference>
<dbReference type="InterPro" id="IPR052046">
    <property type="entry name" value="GH57_Enzymes"/>
</dbReference>
<dbReference type="InterPro" id="IPR011330">
    <property type="entry name" value="Glyco_hydro/deAcase_b/a-brl"/>
</dbReference>
<comment type="caution">
    <text evidence="4">The sequence shown here is derived from an EMBL/GenBank/DDBJ whole genome shotgun (WGS) entry which is preliminary data.</text>
</comment>
<proteinExistence type="inferred from homology"/>
<comment type="similarity">
    <text evidence="1">Belongs to the glycosyl hydrolase 57 family.</text>
</comment>
<dbReference type="InterPro" id="IPR004300">
    <property type="entry name" value="Glyco_hydro_57_N"/>
</dbReference>
<feature type="domain" description="Glycoside hydrolase family 57 N-terminal" evidence="3">
    <location>
        <begin position="29"/>
        <end position="275"/>
    </location>
</feature>
<dbReference type="PANTHER" id="PTHR36306:SF1">
    <property type="entry name" value="ALPHA-AMYLASE-RELATED"/>
    <property type="match status" value="1"/>
</dbReference>
<evidence type="ECO:0000256" key="2">
    <source>
        <dbReference type="ARBA" id="ARBA00023277"/>
    </source>
</evidence>
<reference evidence="4" key="1">
    <citation type="journal article" date="2015" name="Nature">
        <title>Complex archaea that bridge the gap between prokaryotes and eukaryotes.</title>
        <authorList>
            <person name="Spang A."/>
            <person name="Saw J.H."/>
            <person name="Jorgensen S.L."/>
            <person name="Zaremba-Niedzwiedzka K."/>
            <person name="Martijn J."/>
            <person name="Lind A.E."/>
            <person name="van Eijk R."/>
            <person name="Schleper C."/>
            <person name="Guy L."/>
            <person name="Ettema T.J."/>
        </authorList>
    </citation>
    <scope>NUCLEOTIDE SEQUENCE</scope>
</reference>
<evidence type="ECO:0000313" key="4">
    <source>
        <dbReference type="EMBL" id="KKN35412.1"/>
    </source>
</evidence>
<dbReference type="Gene3D" id="3.20.110.20">
    <property type="match status" value="1"/>
</dbReference>